<dbReference type="AlphaFoldDB" id="A0A482IWQ7"/>
<sequence>MASQKTFVPLGPRPAFESASSLARALRAPLAQAAGVGRTQGMTRLAFGTVDCPLRLLAALYAGLVGSGEQLRDTRTLFAFCAIGLARRELDAFNSRVLDGGGPVRHWQLPAWFAGGLVARKLCGTCSGEAWRTFGIEADFYPHYAPGVTVCWQHETALHLATEMGPGFLDRRPRDASASEIAFARSSFVVAQMDPKQARGVFRARMAQAGYCRPDGRYHARPLRRDFEAFVAQAALPPPLTRLATLPTRCARICAWLDDEERRLHPLYIVLLDGFLAGTMAAGRSPVCLRAPGHARAGWAVKQASGPGPCPVDRRRHYEREEIPALLGRGCTCAEIATLIRTSQATVHRIVRERGYRGLCDAGFAERLRQRARAAWLSVQWRYPWMSTNQLQRYEPNALAWLRAHDAQWLATQRPVAWPAGRSRTVDPGPKGQGRAVAARLRQALAHLQAEVRAGLRRRCTRRAICRLMGIDEYALARMTRWPGVRRLLDAAGCTGVRDVPDHPPRRSP</sequence>
<gene>
    <name evidence="1" type="ORF">DDF84_028410</name>
</gene>
<evidence type="ECO:0000313" key="2">
    <source>
        <dbReference type="Proteomes" id="UP000253772"/>
    </source>
</evidence>
<dbReference type="RefSeq" id="WP_035836051.1">
    <property type="nucleotide sequence ID" value="NZ_CP037901.1"/>
</dbReference>
<organism evidence="1 2">
    <name type="scientific">Cupriavidus metallidurans</name>
    <dbReference type="NCBI Taxonomy" id="119219"/>
    <lineage>
        <taxon>Bacteria</taxon>
        <taxon>Pseudomonadati</taxon>
        <taxon>Pseudomonadota</taxon>
        <taxon>Betaproteobacteria</taxon>
        <taxon>Burkholderiales</taxon>
        <taxon>Burkholderiaceae</taxon>
        <taxon>Cupriavidus</taxon>
    </lineage>
</organism>
<reference evidence="1 2" key="1">
    <citation type="submission" date="2019-03" db="EMBL/GenBank/DDBJ databases">
        <title>Comparative insights into the high quality Complete genome sequence of highly metal resistant Cupriavidus metallidurans strain BS1 isolated from a gold-copper mine.</title>
        <authorList>
            <person name="Mazhar H.S."/>
            <person name="Rensing C."/>
        </authorList>
    </citation>
    <scope>NUCLEOTIDE SEQUENCE [LARGE SCALE GENOMIC DNA]</scope>
    <source>
        <strain evidence="1 2">BS1</strain>
    </source>
</reference>
<protein>
    <submittedName>
        <fullName evidence="1">Helix-turn-helix domain containing protein</fullName>
    </submittedName>
</protein>
<evidence type="ECO:0000313" key="1">
    <source>
        <dbReference type="EMBL" id="QBP13525.1"/>
    </source>
</evidence>
<name>A0A482IWQ7_9BURK</name>
<proteinExistence type="predicted"/>
<accession>A0A482IWQ7</accession>
<dbReference type="Proteomes" id="UP000253772">
    <property type="component" value="Chromosome c2"/>
</dbReference>
<dbReference type="OrthoDB" id="8971107at2"/>
<dbReference type="EMBL" id="CP037901">
    <property type="protein sequence ID" value="QBP13525.1"/>
    <property type="molecule type" value="Genomic_DNA"/>
</dbReference>